<evidence type="ECO:0000256" key="7">
    <source>
        <dbReference type="ARBA" id="ARBA00041682"/>
    </source>
</evidence>
<evidence type="ECO:0000259" key="9">
    <source>
        <dbReference type="Pfam" id="PF00551"/>
    </source>
</evidence>
<dbReference type="PANTHER" id="PTHR43369">
    <property type="entry name" value="PHOSPHORIBOSYLGLYCINAMIDE FORMYLTRANSFERASE"/>
    <property type="match status" value="1"/>
</dbReference>
<name>A0A841H7A6_9BACT</name>
<dbReference type="EMBL" id="JACHIA010000037">
    <property type="protein sequence ID" value="MBB6074041.1"/>
    <property type="molecule type" value="Genomic_DNA"/>
</dbReference>
<dbReference type="Gene3D" id="3.40.50.170">
    <property type="entry name" value="Formyl transferase, N-terminal domain"/>
    <property type="match status" value="1"/>
</dbReference>
<dbReference type="EC" id="2.1.2.2" evidence="2"/>
<dbReference type="RefSeq" id="WP_170034079.1">
    <property type="nucleotide sequence ID" value="NZ_JABDTL010000001.1"/>
</dbReference>
<proteinExistence type="inferred from homology"/>
<evidence type="ECO:0000256" key="6">
    <source>
        <dbReference type="ARBA" id="ARBA00041324"/>
    </source>
</evidence>
<evidence type="ECO:0000256" key="8">
    <source>
        <dbReference type="ARBA" id="ARBA00047664"/>
    </source>
</evidence>
<dbReference type="Pfam" id="PF00551">
    <property type="entry name" value="Formyl_trans_N"/>
    <property type="match status" value="1"/>
</dbReference>
<evidence type="ECO:0000256" key="4">
    <source>
        <dbReference type="ARBA" id="ARBA00022755"/>
    </source>
</evidence>
<dbReference type="PANTHER" id="PTHR43369:SF2">
    <property type="entry name" value="PHOSPHORIBOSYLGLYCINAMIDE FORMYLTRANSFERASE"/>
    <property type="match status" value="1"/>
</dbReference>
<dbReference type="InterPro" id="IPR001555">
    <property type="entry name" value="GART_AS"/>
</dbReference>
<comment type="caution">
    <text evidence="10">The sequence shown here is derived from an EMBL/GenBank/DDBJ whole genome shotgun (WGS) entry which is preliminary data.</text>
</comment>
<dbReference type="AlphaFoldDB" id="A0A841H7A6"/>
<dbReference type="GO" id="GO:0004644">
    <property type="term" value="F:phosphoribosylglycinamide formyltransferase activity"/>
    <property type="evidence" value="ECO:0007669"/>
    <property type="project" value="UniProtKB-EC"/>
</dbReference>
<sequence length="281" mass="30353">MPRIVLITNDTPHGQRVLQAIWDRGIALDAVLVLTGGFGMPVLRGAGTTRRLLRWPRGIAGTVRRRVRFHRERKAAYAARCARVMATGAMNSAHLLRDLRALAPDWIVLGGGGILKPEVIATARLGVLNVHPALLPWIRGTAVTGPSLENGVALGATLHRVDAGIDTGTILQRRLITVEPETTLGALERACNALGAQMMADAVEHLVGGGEPPAGVAQAVRYPLFTFPDEEQLQRHVALAKQGRGRELFEAWRPLCTDPDRLVLPDHLPTPATVTLRARGD</sequence>
<keyword evidence="3 10" id="KW-0808">Transferase</keyword>
<evidence type="ECO:0000313" key="11">
    <source>
        <dbReference type="Proteomes" id="UP000582837"/>
    </source>
</evidence>
<keyword evidence="4" id="KW-0658">Purine biosynthesis</keyword>
<protein>
    <recommendedName>
        <fullName evidence="2">phosphoribosylglycinamide formyltransferase 1</fullName>
        <ecNumber evidence="2">2.1.2.2</ecNumber>
    </recommendedName>
    <alternativeName>
        <fullName evidence="7">5'-phosphoribosylglycinamide transformylase</fullName>
    </alternativeName>
    <alternativeName>
        <fullName evidence="6">GAR transformylase</fullName>
    </alternativeName>
</protein>
<dbReference type="PROSITE" id="PS00373">
    <property type="entry name" value="GART"/>
    <property type="match status" value="1"/>
</dbReference>
<evidence type="ECO:0000256" key="5">
    <source>
        <dbReference type="ARBA" id="ARBA00038440"/>
    </source>
</evidence>
<feature type="domain" description="Formyl transferase N-terminal" evidence="9">
    <location>
        <begin position="92"/>
        <end position="203"/>
    </location>
</feature>
<accession>A0A841H7A6</accession>
<evidence type="ECO:0000313" key="10">
    <source>
        <dbReference type="EMBL" id="MBB6074041.1"/>
    </source>
</evidence>
<gene>
    <name evidence="10" type="ORF">HNQ61_005722</name>
</gene>
<comment type="catalytic activity">
    <reaction evidence="8">
        <text>N(1)-(5-phospho-beta-D-ribosyl)glycinamide + (6R)-10-formyltetrahydrofolate = N(2)-formyl-N(1)-(5-phospho-beta-D-ribosyl)glycinamide + (6S)-5,6,7,8-tetrahydrofolate + H(+)</text>
        <dbReference type="Rhea" id="RHEA:15053"/>
        <dbReference type="ChEBI" id="CHEBI:15378"/>
        <dbReference type="ChEBI" id="CHEBI:57453"/>
        <dbReference type="ChEBI" id="CHEBI:143788"/>
        <dbReference type="ChEBI" id="CHEBI:147286"/>
        <dbReference type="ChEBI" id="CHEBI:195366"/>
        <dbReference type="EC" id="2.1.2.2"/>
    </reaction>
</comment>
<reference evidence="10 11" key="1">
    <citation type="submission" date="2020-08" db="EMBL/GenBank/DDBJ databases">
        <title>Genomic Encyclopedia of Type Strains, Phase IV (KMG-IV): sequencing the most valuable type-strain genomes for metagenomic binning, comparative biology and taxonomic classification.</title>
        <authorList>
            <person name="Goeker M."/>
        </authorList>
    </citation>
    <scope>NUCLEOTIDE SEQUENCE [LARGE SCALE GENOMIC DNA]</scope>
    <source>
        <strain evidence="10 11">DSM 29007</strain>
    </source>
</reference>
<keyword evidence="11" id="KW-1185">Reference proteome</keyword>
<comment type="similarity">
    <text evidence="5">Belongs to the GART family.</text>
</comment>
<dbReference type="GO" id="GO:0006189">
    <property type="term" value="P:'de novo' IMP biosynthetic process"/>
    <property type="evidence" value="ECO:0007669"/>
    <property type="project" value="TreeGrafter"/>
</dbReference>
<organism evidence="10 11">
    <name type="scientific">Longimicrobium terrae</name>
    <dbReference type="NCBI Taxonomy" id="1639882"/>
    <lineage>
        <taxon>Bacteria</taxon>
        <taxon>Pseudomonadati</taxon>
        <taxon>Gemmatimonadota</taxon>
        <taxon>Longimicrobiia</taxon>
        <taxon>Longimicrobiales</taxon>
        <taxon>Longimicrobiaceae</taxon>
        <taxon>Longimicrobium</taxon>
    </lineage>
</organism>
<evidence type="ECO:0000256" key="3">
    <source>
        <dbReference type="ARBA" id="ARBA00022679"/>
    </source>
</evidence>
<evidence type="ECO:0000256" key="1">
    <source>
        <dbReference type="ARBA" id="ARBA00005054"/>
    </source>
</evidence>
<dbReference type="SUPFAM" id="SSF53328">
    <property type="entry name" value="Formyltransferase"/>
    <property type="match status" value="1"/>
</dbReference>
<dbReference type="InterPro" id="IPR036477">
    <property type="entry name" value="Formyl_transf_N_sf"/>
</dbReference>
<dbReference type="InterPro" id="IPR002376">
    <property type="entry name" value="Formyl_transf_N"/>
</dbReference>
<dbReference type="GO" id="GO:0005829">
    <property type="term" value="C:cytosol"/>
    <property type="evidence" value="ECO:0007669"/>
    <property type="project" value="TreeGrafter"/>
</dbReference>
<dbReference type="Proteomes" id="UP000582837">
    <property type="component" value="Unassembled WGS sequence"/>
</dbReference>
<evidence type="ECO:0000256" key="2">
    <source>
        <dbReference type="ARBA" id="ARBA00012254"/>
    </source>
</evidence>
<comment type="pathway">
    <text evidence="1">Purine metabolism; IMP biosynthesis via de novo pathway; N(2)-formyl-N(1)-(5-phospho-D-ribosyl)glycinamide from N(1)-(5-phospho-D-ribosyl)glycinamide (10-formyl THF route): step 1/1.</text>
</comment>